<reference evidence="1" key="1">
    <citation type="submission" date="2018-05" db="EMBL/GenBank/DDBJ databases">
        <title>Draft genome of Mucuna pruriens seed.</title>
        <authorList>
            <person name="Nnadi N.E."/>
            <person name="Vos R."/>
            <person name="Hasami M.H."/>
            <person name="Devisetty U.K."/>
            <person name="Aguiy J.C."/>
        </authorList>
    </citation>
    <scope>NUCLEOTIDE SEQUENCE [LARGE SCALE GENOMIC DNA]</scope>
    <source>
        <strain evidence="1">JCA_2017</strain>
    </source>
</reference>
<dbReference type="AlphaFoldDB" id="A0A371GF51"/>
<dbReference type="Proteomes" id="UP000257109">
    <property type="component" value="Unassembled WGS sequence"/>
</dbReference>
<organism evidence="1 2">
    <name type="scientific">Mucuna pruriens</name>
    <name type="common">Velvet bean</name>
    <name type="synonym">Dolichos pruriens</name>
    <dbReference type="NCBI Taxonomy" id="157652"/>
    <lineage>
        <taxon>Eukaryota</taxon>
        <taxon>Viridiplantae</taxon>
        <taxon>Streptophyta</taxon>
        <taxon>Embryophyta</taxon>
        <taxon>Tracheophyta</taxon>
        <taxon>Spermatophyta</taxon>
        <taxon>Magnoliopsida</taxon>
        <taxon>eudicotyledons</taxon>
        <taxon>Gunneridae</taxon>
        <taxon>Pentapetalae</taxon>
        <taxon>rosids</taxon>
        <taxon>fabids</taxon>
        <taxon>Fabales</taxon>
        <taxon>Fabaceae</taxon>
        <taxon>Papilionoideae</taxon>
        <taxon>50 kb inversion clade</taxon>
        <taxon>NPAAA clade</taxon>
        <taxon>indigoferoid/millettioid clade</taxon>
        <taxon>Phaseoleae</taxon>
        <taxon>Mucuna</taxon>
    </lineage>
</organism>
<comment type="caution">
    <text evidence="1">The sequence shown here is derived from an EMBL/GenBank/DDBJ whole genome shotgun (WGS) entry which is preliminary data.</text>
</comment>
<dbReference type="EMBL" id="QJKJ01005739">
    <property type="protein sequence ID" value="RDX89212.1"/>
    <property type="molecule type" value="Genomic_DNA"/>
</dbReference>
<protein>
    <submittedName>
        <fullName evidence="1">Uncharacterized protein</fullName>
    </submittedName>
</protein>
<evidence type="ECO:0000313" key="2">
    <source>
        <dbReference type="Proteomes" id="UP000257109"/>
    </source>
</evidence>
<accession>A0A371GF51</accession>
<feature type="non-terminal residue" evidence="1">
    <location>
        <position position="1"/>
    </location>
</feature>
<sequence length="102" mass="11914">MKPSPRDETPTKEAIVDVANKRPGICSFPQRMKNEKKDKEFTKFLEIFSKLHINISFIEVITKIPNYAKNLKNIISNKKKLEEFELVTLIEEYSALVLNKFI</sequence>
<evidence type="ECO:0000313" key="1">
    <source>
        <dbReference type="EMBL" id="RDX89212.1"/>
    </source>
</evidence>
<name>A0A371GF51_MUCPR</name>
<dbReference type="OrthoDB" id="1937287at2759"/>
<proteinExistence type="predicted"/>
<gene>
    <name evidence="1" type="ORF">CR513_29091</name>
</gene>
<keyword evidence="2" id="KW-1185">Reference proteome</keyword>